<evidence type="ECO:0000313" key="3">
    <source>
        <dbReference type="Proteomes" id="UP001305779"/>
    </source>
</evidence>
<feature type="compositionally biased region" description="Acidic residues" evidence="1">
    <location>
        <begin position="392"/>
        <end position="401"/>
    </location>
</feature>
<sequence length="601" mass="68126">MADPLAYRHRTQTCLPEERRPFFREQVESLKQARLYQWQVQSAWAKLARDEPPLAEEEFQAQRRTANLLLKELRQVNADIAAEEKHLQLMEAGCATFNQTFWARSKVFEVPAHLLPKERSIAWWPVSYWQLRIDAMHAREAEREARTLRGRVKAGFKAVGEAICGGEQSGAREVDPREARLPVKLTPSTVTTSADCQTTAPATLSCPDERFSRSQAEAVFPAPPQDSPPTPSTSSSQGNDSDSNDDPPASLMITTIAPRVNEETGSVHATSASVTISYMQKYAKLKKLQTRHRTPEEEIRDAREDTNDDIPVDDIRDRGKGAMDDIPEEPEDEEINDMADQNPIEDQNSIEDFLNDLPQTRTPLQIKQQNEQRNKLRRLNMEAMKLALQEAEEIREEENDPNDYYRTILDNLEEAQRNAEANKYSHTDEYEDDDENKENEDPGEWEDSVDSIDVPEDMTQGMVLPRPPLRPRHLSAEYVYDGDVDSDDEGDDEDRVYDDSDIGNLLYDEPKADAASDAGSWETESESGDRAERASESPSNSTHVNARLNVFGDPIEEDPECDSEHDCDAESDEEYPHAPLNTPQIAPQDLPDYDSEEDLYG</sequence>
<feature type="compositionally biased region" description="Basic and acidic residues" evidence="1">
    <location>
        <begin position="313"/>
        <end position="323"/>
    </location>
</feature>
<organism evidence="2 3">
    <name type="scientific">Zasmidium cellare</name>
    <name type="common">Wine cellar mold</name>
    <name type="synonym">Racodium cellare</name>
    <dbReference type="NCBI Taxonomy" id="395010"/>
    <lineage>
        <taxon>Eukaryota</taxon>
        <taxon>Fungi</taxon>
        <taxon>Dikarya</taxon>
        <taxon>Ascomycota</taxon>
        <taxon>Pezizomycotina</taxon>
        <taxon>Dothideomycetes</taxon>
        <taxon>Dothideomycetidae</taxon>
        <taxon>Mycosphaerellales</taxon>
        <taxon>Mycosphaerellaceae</taxon>
        <taxon>Zasmidium</taxon>
    </lineage>
</organism>
<gene>
    <name evidence="2" type="ORF">PRZ48_001580</name>
</gene>
<feature type="compositionally biased region" description="Polar residues" evidence="1">
    <location>
        <begin position="186"/>
        <end position="202"/>
    </location>
</feature>
<feature type="region of interest" description="Disordered" evidence="1">
    <location>
        <begin position="307"/>
        <end position="326"/>
    </location>
</feature>
<keyword evidence="3" id="KW-1185">Reference proteome</keyword>
<accession>A0ABR0F2C6</accession>
<name>A0ABR0F2C6_ZASCE</name>
<reference evidence="2 3" key="1">
    <citation type="journal article" date="2023" name="G3 (Bethesda)">
        <title>A chromosome-level genome assembly of Zasmidium syzygii isolated from banana leaves.</title>
        <authorList>
            <person name="van Westerhoven A.C."/>
            <person name="Mehrabi R."/>
            <person name="Talebi R."/>
            <person name="Steentjes M.B.F."/>
            <person name="Corcolon B."/>
            <person name="Chong P.A."/>
            <person name="Kema G.H.J."/>
            <person name="Seidl M.F."/>
        </authorList>
    </citation>
    <scope>NUCLEOTIDE SEQUENCE [LARGE SCALE GENOMIC DNA]</scope>
    <source>
        <strain evidence="2 3">P124</strain>
    </source>
</reference>
<feature type="compositionally biased region" description="Pro residues" evidence="1">
    <location>
        <begin position="221"/>
        <end position="231"/>
    </location>
</feature>
<evidence type="ECO:0000256" key="1">
    <source>
        <dbReference type="SAM" id="MobiDB-lite"/>
    </source>
</evidence>
<protein>
    <submittedName>
        <fullName evidence="2">Uncharacterized protein</fullName>
    </submittedName>
</protein>
<proteinExistence type="predicted"/>
<comment type="caution">
    <text evidence="2">The sequence shown here is derived from an EMBL/GenBank/DDBJ whole genome shotgun (WGS) entry which is preliminary data.</text>
</comment>
<dbReference type="EMBL" id="JAXOVC010000001">
    <property type="protein sequence ID" value="KAK4507845.1"/>
    <property type="molecule type" value="Genomic_DNA"/>
</dbReference>
<feature type="compositionally biased region" description="Acidic residues" evidence="1">
    <location>
        <begin position="429"/>
        <end position="456"/>
    </location>
</feature>
<dbReference type="Proteomes" id="UP001305779">
    <property type="component" value="Unassembled WGS sequence"/>
</dbReference>
<feature type="compositionally biased region" description="Basic and acidic residues" evidence="1">
    <location>
        <begin position="170"/>
        <end position="181"/>
    </location>
</feature>
<feature type="compositionally biased region" description="Acidic residues" evidence="1">
    <location>
        <begin position="591"/>
        <end position="601"/>
    </location>
</feature>
<feature type="region of interest" description="Disordered" evidence="1">
    <location>
        <begin position="392"/>
        <end position="601"/>
    </location>
</feature>
<feature type="region of interest" description="Disordered" evidence="1">
    <location>
        <begin position="167"/>
        <end position="251"/>
    </location>
</feature>
<feature type="compositionally biased region" description="Low complexity" evidence="1">
    <location>
        <begin position="232"/>
        <end position="250"/>
    </location>
</feature>
<feature type="compositionally biased region" description="Acidic residues" evidence="1">
    <location>
        <begin position="480"/>
        <end position="501"/>
    </location>
</feature>
<evidence type="ECO:0000313" key="2">
    <source>
        <dbReference type="EMBL" id="KAK4507845.1"/>
    </source>
</evidence>